<dbReference type="PANTHER" id="PTHR48108">
    <property type="entry name" value="CBS DOMAIN-CONTAINING PROTEIN CBSX2, CHLOROPLASTIC"/>
    <property type="match status" value="1"/>
</dbReference>
<dbReference type="EMBL" id="CP062983">
    <property type="protein sequence ID" value="QPC84925.1"/>
    <property type="molecule type" value="Genomic_DNA"/>
</dbReference>
<evidence type="ECO:0000259" key="3">
    <source>
        <dbReference type="PROSITE" id="PS51371"/>
    </source>
</evidence>
<dbReference type="CDD" id="cd04584">
    <property type="entry name" value="CBS_pair_AcuB_like"/>
    <property type="match status" value="1"/>
</dbReference>
<keyword evidence="5" id="KW-1185">Reference proteome</keyword>
<dbReference type="SUPFAM" id="SSF54631">
    <property type="entry name" value="CBS-domain pair"/>
    <property type="match status" value="1"/>
</dbReference>
<reference evidence="4 5" key="1">
    <citation type="submission" date="2020-02" db="EMBL/GenBank/DDBJ databases">
        <authorList>
            <person name="Zheng R.K."/>
            <person name="Sun C.M."/>
        </authorList>
    </citation>
    <scope>NUCLEOTIDE SEQUENCE [LARGE SCALE GENOMIC DNA]</scope>
    <source>
        <strain evidence="5">rifampicinis</strain>
    </source>
</reference>
<accession>A0A7S8EDE6</accession>
<feature type="domain" description="CBS" evidence="3">
    <location>
        <begin position="8"/>
        <end position="65"/>
    </location>
</feature>
<organism evidence="4 5">
    <name type="scientific">Phototrophicus methaneseepsis</name>
    <dbReference type="NCBI Taxonomy" id="2710758"/>
    <lineage>
        <taxon>Bacteria</taxon>
        <taxon>Bacillati</taxon>
        <taxon>Chloroflexota</taxon>
        <taxon>Candidatus Thermofontia</taxon>
        <taxon>Phototrophicales</taxon>
        <taxon>Phototrophicaceae</taxon>
        <taxon>Phototrophicus</taxon>
    </lineage>
</organism>
<evidence type="ECO:0000256" key="1">
    <source>
        <dbReference type="ARBA" id="ARBA00022737"/>
    </source>
</evidence>
<dbReference type="InterPro" id="IPR046342">
    <property type="entry name" value="CBS_dom_sf"/>
</dbReference>
<feature type="domain" description="CBS" evidence="3">
    <location>
        <begin position="82"/>
        <end position="137"/>
    </location>
</feature>
<keyword evidence="1" id="KW-0677">Repeat</keyword>
<dbReference type="AlphaFoldDB" id="A0A7S8EDE6"/>
<dbReference type="Pfam" id="PF00571">
    <property type="entry name" value="CBS"/>
    <property type="match status" value="2"/>
</dbReference>
<sequence length="137" mass="15044">MMQIFDVMTRDVIILHENDSLKTATEKMASAHIHHLVVTACDGTLTGIVSDRDIHVATQSPFAAEVGKQEDLLANITVSQIMTQRPYCIEPQFSVHDAVSLMLEKRINALPVVHDQCVVGIVTSTDLLRVLANEPAV</sequence>
<dbReference type="Proteomes" id="UP000594468">
    <property type="component" value="Chromosome"/>
</dbReference>
<dbReference type="KEGG" id="pmet:G4Y79_11310"/>
<dbReference type="PANTHER" id="PTHR48108:SF26">
    <property type="entry name" value="CBS DOMAIN-CONTAINING PROTEIN DDB_G0289609"/>
    <property type="match status" value="1"/>
</dbReference>
<dbReference type="Gene3D" id="3.10.580.10">
    <property type="entry name" value="CBS-domain"/>
    <property type="match status" value="1"/>
</dbReference>
<evidence type="ECO:0000256" key="2">
    <source>
        <dbReference type="PROSITE-ProRule" id="PRU00703"/>
    </source>
</evidence>
<keyword evidence="2" id="KW-0129">CBS domain</keyword>
<protein>
    <submittedName>
        <fullName evidence="4">CBS domain-containing protein</fullName>
    </submittedName>
</protein>
<gene>
    <name evidence="4" type="ORF">G4Y79_11310</name>
</gene>
<evidence type="ECO:0000313" key="5">
    <source>
        <dbReference type="Proteomes" id="UP000594468"/>
    </source>
</evidence>
<dbReference type="PROSITE" id="PS51371">
    <property type="entry name" value="CBS"/>
    <property type="match status" value="2"/>
</dbReference>
<name>A0A7S8EDE6_9CHLR</name>
<proteinExistence type="predicted"/>
<dbReference type="SMART" id="SM00116">
    <property type="entry name" value="CBS"/>
    <property type="match status" value="2"/>
</dbReference>
<evidence type="ECO:0000313" key="4">
    <source>
        <dbReference type="EMBL" id="QPC84925.1"/>
    </source>
</evidence>
<dbReference type="InterPro" id="IPR000644">
    <property type="entry name" value="CBS_dom"/>
</dbReference>
<dbReference type="InterPro" id="IPR051462">
    <property type="entry name" value="CBS_domain-containing"/>
</dbReference>
<dbReference type="RefSeq" id="WP_195172988.1">
    <property type="nucleotide sequence ID" value="NZ_CP062983.1"/>
</dbReference>